<dbReference type="SUPFAM" id="SSF46966">
    <property type="entry name" value="Spectrin repeat"/>
    <property type="match status" value="1"/>
</dbReference>
<accession>A0A7R9BYZ4</accession>
<dbReference type="EMBL" id="CAJPEX010004268">
    <property type="protein sequence ID" value="CAG0922908.1"/>
    <property type="molecule type" value="Genomic_DNA"/>
</dbReference>
<evidence type="ECO:0000256" key="1">
    <source>
        <dbReference type="SAM" id="Coils"/>
    </source>
</evidence>
<organism evidence="2">
    <name type="scientific">Notodromas monacha</name>
    <dbReference type="NCBI Taxonomy" id="399045"/>
    <lineage>
        <taxon>Eukaryota</taxon>
        <taxon>Metazoa</taxon>
        <taxon>Ecdysozoa</taxon>
        <taxon>Arthropoda</taxon>
        <taxon>Crustacea</taxon>
        <taxon>Oligostraca</taxon>
        <taxon>Ostracoda</taxon>
        <taxon>Podocopa</taxon>
        <taxon>Podocopida</taxon>
        <taxon>Cypridocopina</taxon>
        <taxon>Cypridoidea</taxon>
        <taxon>Cyprididae</taxon>
        <taxon>Notodromas</taxon>
    </lineage>
</organism>
<evidence type="ECO:0000313" key="2">
    <source>
        <dbReference type="EMBL" id="CAD7282756.1"/>
    </source>
</evidence>
<name>A0A7R9BYZ4_9CRUS</name>
<protein>
    <submittedName>
        <fullName evidence="2">Uncharacterized protein</fullName>
    </submittedName>
</protein>
<keyword evidence="3" id="KW-1185">Reference proteome</keyword>
<gene>
    <name evidence="2" type="ORF">NMOB1V02_LOCUS10377</name>
</gene>
<feature type="coiled-coil region" evidence="1">
    <location>
        <begin position="18"/>
        <end position="94"/>
    </location>
</feature>
<proteinExistence type="predicted"/>
<reference evidence="2" key="1">
    <citation type="submission" date="2020-11" db="EMBL/GenBank/DDBJ databases">
        <authorList>
            <person name="Tran Van P."/>
        </authorList>
    </citation>
    <scope>NUCLEOTIDE SEQUENCE</scope>
</reference>
<keyword evidence="1" id="KW-0175">Coiled coil</keyword>
<dbReference type="AlphaFoldDB" id="A0A7R9BYZ4"/>
<dbReference type="EMBL" id="OA886305">
    <property type="protein sequence ID" value="CAD7282756.1"/>
    <property type="molecule type" value="Genomic_DNA"/>
</dbReference>
<sequence length="100" mass="11681">MLNLESLSKQDKNRTKQLENTKLKLAAKEAEIEGLLKDHQRVQKEREALQRRLDEYQAAASSLSKEMLERNNEVSDWRDKCGKLSQEIRELKNKVTRAIS</sequence>
<evidence type="ECO:0000313" key="3">
    <source>
        <dbReference type="Proteomes" id="UP000678499"/>
    </source>
</evidence>
<dbReference type="Proteomes" id="UP000678499">
    <property type="component" value="Unassembled WGS sequence"/>
</dbReference>